<proteinExistence type="predicted"/>
<evidence type="ECO:0000313" key="2">
    <source>
        <dbReference type="Proteomes" id="UP000728968"/>
    </source>
</evidence>
<comment type="caution">
    <text evidence="1">The sequence shown here is derived from an EMBL/GenBank/DDBJ whole genome shotgun (WGS) entry which is preliminary data.</text>
</comment>
<sequence length="134" mass="15362">MSDFDNYEKSLLKLNEALTNTEARKFLKKQGKALQKKTLEVAQRKTKKRTGNYIRGIKAGKVYKFDGAFACRVYSKAPHAHLIEYGHKIVTKNGEVKGYQRGLNVFDDAKKAFEDEFTEALENYVDEVCKKNGF</sequence>
<dbReference type="Proteomes" id="UP000728968">
    <property type="component" value="Unassembled WGS sequence"/>
</dbReference>
<name>A0ABS2FZU6_FUSMR</name>
<keyword evidence="2" id="KW-1185">Reference proteome</keyword>
<dbReference type="RefSeq" id="WP_204715803.1">
    <property type="nucleotide sequence ID" value="NZ_JACJLT010000018.1"/>
</dbReference>
<accession>A0ABS2FZU6</accession>
<evidence type="ECO:0000313" key="1">
    <source>
        <dbReference type="EMBL" id="MBM6874681.1"/>
    </source>
</evidence>
<gene>
    <name evidence="1" type="ORF">H6A04_03275</name>
</gene>
<dbReference type="Pfam" id="PF04883">
    <property type="entry name" value="HK97-gp10_like"/>
    <property type="match status" value="1"/>
</dbReference>
<dbReference type="InterPro" id="IPR010064">
    <property type="entry name" value="HK97-gp10_tail"/>
</dbReference>
<protein>
    <submittedName>
        <fullName evidence="1">HK97 gp10 family phage protein</fullName>
    </submittedName>
</protein>
<dbReference type="EMBL" id="JACJLT010000018">
    <property type="protein sequence ID" value="MBM6874681.1"/>
    <property type="molecule type" value="Genomic_DNA"/>
</dbReference>
<reference evidence="1 2" key="1">
    <citation type="journal article" date="2021" name="Sci. Rep.">
        <title>The distribution of antibiotic resistance genes in chicken gut microbiota commensals.</title>
        <authorList>
            <person name="Juricova H."/>
            <person name="Matiasovicova J."/>
            <person name="Kubasova T."/>
            <person name="Cejkova D."/>
            <person name="Rychlik I."/>
        </authorList>
    </citation>
    <scope>NUCLEOTIDE SEQUENCE [LARGE SCALE GENOMIC DNA]</scope>
    <source>
        <strain evidence="1 2">An425</strain>
    </source>
</reference>
<organism evidence="1 2">
    <name type="scientific">Fusobacterium mortiferum</name>
    <dbReference type="NCBI Taxonomy" id="850"/>
    <lineage>
        <taxon>Bacteria</taxon>
        <taxon>Fusobacteriati</taxon>
        <taxon>Fusobacteriota</taxon>
        <taxon>Fusobacteriia</taxon>
        <taxon>Fusobacteriales</taxon>
        <taxon>Fusobacteriaceae</taxon>
        <taxon>Fusobacterium</taxon>
    </lineage>
</organism>